<reference evidence="3 4" key="1">
    <citation type="submission" date="2022-01" db="EMBL/GenBank/DDBJ databases">
        <authorList>
            <person name="Xiong W."/>
            <person name="Schranz E."/>
        </authorList>
    </citation>
    <scope>NUCLEOTIDE SEQUENCE [LARGE SCALE GENOMIC DNA]</scope>
</reference>
<dbReference type="AlphaFoldDB" id="A0AAU9N7W1"/>
<dbReference type="EMBL" id="CAKMRJ010003334">
    <property type="protein sequence ID" value="CAH1434159.1"/>
    <property type="molecule type" value="Genomic_DNA"/>
</dbReference>
<keyword evidence="4" id="KW-1185">Reference proteome</keyword>
<sequence length="170" mass="18320">MAIFSHISFFVILLIFVGNINSRSATARIPITSYSRDQVSCTMCDECDNPCQQAPSPPPPSPPLPSPPPPIQSPSTDNNCPPPPSSPSSGGNSPPATPSVPTFPYYPPPSPTSGGGYGYSTPPPPNPILPYFPFYYYNPPPPRQNSVSDRLKTNPVHTLLPLSFLLFFFS</sequence>
<feature type="compositionally biased region" description="Pro residues" evidence="1">
    <location>
        <begin position="55"/>
        <end position="72"/>
    </location>
</feature>
<protein>
    <submittedName>
        <fullName evidence="3">Uncharacterized protein</fullName>
    </submittedName>
</protein>
<comment type="caution">
    <text evidence="3">The sequence shown here is derived from an EMBL/GenBank/DDBJ whole genome shotgun (WGS) entry which is preliminary data.</text>
</comment>
<feature type="chain" id="PRO_5043986895" evidence="2">
    <location>
        <begin position="23"/>
        <end position="170"/>
    </location>
</feature>
<evidence type="ECO:0000313" key="4">
    <source>
        <dbReference type="Proteomes" id="UP001157418"/>
    </source>
</evidence>
<organism evidence="3 4">
    <name type="scientific">Lactuca virosa</name>
    <dbReference type="NCBI Taxonomy" id="75947"/>
    <lineage>
        <taxon>Eukaryota</taxon>
        <taxon>Viridiplantae</taxon>
        <taxon>Streptophyta</taxon>
        <taxon>Embryophyta</taxon>
        <taxon>Tracheophyta</taxon>
        <taxon>Spermatophyta</taxon>
        <taxon>Magnoliopsida</taxon>
        <taxon>eudicotyledons</taxon>
        <taxon>Gunneridae</taxon>
        <taxon>Pentapetalae</taxon>
        <taxon>asterids</taxon>
        <taxon>campanulids</taxon>
        <taxon>Asterales</taxon>
        <taxon>Asteraceae</taxon>
        <taxon>Cichorioideae</taxon>
        <taxon>Cichorieae</taxon>
        <taxon>Lactucinae</taxon>
        <taxon>Lactuca</taxon>
    </lineage>
</organism>
<evidence type="ECO:0000313" key="3">
    <source>
        <dbReference type="EMBL" id="CAH1434159.1"/>
    </source>
</evidence>
<keyword evidence="2" id="KW-0732">Signal</keyword>
<evidence type="ECO:0000256" key="1">
    <source>
        <dbReference type="SAM" id="MobiDB-lite"/>
    </source>
</evidence>
<evidence type="ECO:0000256" key="2">
    <source>
        <dbReference type="SAM" id="SignalP"/>
    </source>
</evidence>
<feature type="signal peptide" evidence="2">
    <location>
        <begin position="1"/>
        <end position="22"/>
    </location>
</feature>
<feature type="region of interest" description="Disordered" evidence="1">
    <location>
        <begin position="50"/>
        <end position="122"/>
    </location>
</feature>
<accession>A0AAU9N7W1</accession>
<name>A0AAU9N7W1_9ASTR</name>
<feature type="compositionally biased region" description="Low complexity" evidence="1">
    <location>
        <begin position="87"/>
        <end position="103"/>
    </location>
</feature>
<dbReference type="PANTHER" id="PTHR37702">
    <property type="entry name" value="PROLINE-RICH FAMILY PROTEIN"/>
    <property type="match status" value="1"/>
</dbReference>
<gene>
    <name evidence="3" type="ORF">LVIROSA_LOCUS20701</name>
</gene>
<proteinExistence type="predicted"/>
<dbReference type="Proteomes" id="UP001157418">
    <property type="component" value="Unassembled WGS sequence"/>
</dbReference>
<dbReference type="PANTHER" id="PTHR37702:SF9">
    <property type="entry name" value="PROLINE-RICH FAMILY PROTEIN"/>
    <property type="match status" value="1"/>
</dbReference>